<dbReference type="GO" id="GO:0071897">
    <property type="term" value="P:DNA biosynthetic process"/>
    <property type="evidence" value="ECO:0007669"/>
    <property type="project" value="UniProtKB-ARBA"/>
</dbReference>
<dbReference type="PROSITE" id="PS50878">
    <property type="entry name" value="RT_POL"/>
    <property type="match status" value="1"/>
</dbReference>
<dbReference type="VEuPathDB" id="VectorBase:PPAI000318"/>
<dbReference type="InterPro" id="IPR000477">
    <property type="entry name" value="RT_dom"/>
</dbReference>
<dbReference type="InterPro" id="IPR043502">
    <property type="entry name" value="DNA/RNA_pol_sf"/>
</dbReference>
<dbReference type="GO" id="GO:0042575">
    <property type="term" value="C:DNA polymerase complex"/>
    <property type="evidence" value="ECO:0007669"/>
    <property type="project" value="UniProtKB-ARBA"/>
</dbReference>
<dbReference type="VEuPathDB" id="VectorBase:PPAPM1_000851"/>
<dbReference type="PANTHER" id="PTHR33481:SF1">
    <property type="entry name" value="ENDONUCLEASE_EXONUCLEASE_PHOSPHATASE DOMAIN-CONTAINING PROTEIN-RELATED"/>
    <property type="match status" value="1"/>
</dbReference>
<dbReference type="EnsemblMetazoa" id="PPAI000318-RA">
    <property type="protein sequence ID" value="PPAI000318-PA"/>
    <property type="gene ID" value="PPAI000318"/>
</dbReference>
<dbReference type="GO" id="GO:0004523">
    <property type="term" value="F:RNA-DNA hybrid ribonuclease activity"/>
    <property type="evidence" value="ECO:0007669"/>
    <property type="project" value="InterPro"/>
</dbReference>
<organism evidence="2 3">
    <name type="scientific">Phlebotomus papatasi</name>
    <name type="common">Sandfly</name>
    <dbReference type="NCBI Taxonomy" id="29031"/>
    <lineage>
        <taxon>Eukaryota</taxon>
        <taxon>Metazoa</taxon>
        <taxon>Ecdysozoa</taxon>
        <taxon>Arthropoda</taxon>
        <taxon>Hexapoda</taxon>
        <taxon>Insecta</taxon>
        <taxon>Pterygota</taxon>
        <taxon>Neoptera</taxon>
        <taxon>Endopterygota</taxon>
        <taxon>Diptera</taxon>
        <taxon>Nematocera</taxon>
        <taxon>Psychodoidea</taxon>
        <taxon>Psychodidae</taxon>
        <taxon>Phlebotomus</taxon>
        <taxon>Phlebotomus</taxon>
    </lineage>
</organism>
<evidence type="ECO:0000256" key="1">
    <source>
        <dbReference type="SAM" id="MobiDB-lite"/>
    </source>
</evidence>
<evidence type="ECO:0000313" key="3">
    <source>
        <dbReference type="Proteomes" id="UP000092462"/>
    </source>
</evidence>
<dbReference type="AlphaFoldDB" id="A0A1B0CYZ6"/>
<dbReference type="GO" id="GO:0003676">
    <property type="term" value="F:nucleic acid binding"/>
    <property type="evidence" value="ECO:0007669"/>
    <property type="project" value="InterPro"/>
</dbReference>
<protein>
    <submittedName>
        <fullName evidence="2">Uncharacterized protein</fullName>
    </submittedName>
</protein>
<dbReference type="Gene3D" id="3.30.70.270">
    <property type="match status" value="1"/>
</dbReference>
<dbReference type="EMBL" id="AJVK01020513">
    <property type="status" value="NOT_ANNOTATED_CDS"/>
    <property type="molecule type" value="Genomic_DNA"/>
</dbReference>
<dbReference type="Gene3D" id="3.30.420.10">
    <property type="entry name" value="Ribonuclease H-like superfamily/Ribonuclease H"/>
    <property type="match status" value="1"/>
</dbReference>
<feature type="region of interest" description="Disordered" evidence="1">
    <location>
        <begin position="1"/>
        <end position="47"/>
    </location>
</feature>
<evidence type="ECO:0000313" key="2">
    <source>
        <dbReference type="EnsemblMetazoa" id="PPAI000318-PA"/>
    </source>
</evidence>
<dbReference type="PANTHER" id="PTHR33481">
    <property type="entry name" value="REVERSE TRANSCRIPTASE"/>
    <property type="match status" value="1"/>
</dbReference>
<dbReference type="InterPro" id="IPR036397">
    <property type="entry name" value="RNaseH_sf"/>
</dbReference>
<accession>A0A1B0CYZ6</accession>
<proteinExistence type="predicted"/>
<dbReference type="Pfam" id="PF00078">
    <property type="entry name" value="RVT_1"/>
    <property type="match status" value="1"/>
</dbReference>
<dbReference type="SUPFAM" id="SSF56672">
    <property type="entry name" value="DNA/RNA polymerases"/>
    <property type="match status" value="1"/>
</dbReference>
<dbReference type="InterPro" id="IPR002156">
    <property type="entry name" value="RNaseH_domain"/>
</dbReference>
<dbReference type="InterPro" id="IPR012337">
    <property type="entry name" value="RNaseH-like_sf"/>
</dbReference>
<reference evidence="2" key="1">
    <citation type="submission" date="2022-08" db="UniProtKB">
        <authorList>
            <consortium name="EnsemblMetazoa"/>
        </authorList>
    </citation>
    <scope>IDENTIFICATION</scope>
    <source>
        <strain evidence="2">Israel</strain>
    </source>
</reference>
<name>A0A1B0CYZ6_PHLPP</name>
<dbReference type="Proteomes" id="UP000092462">
    <property type="component" value="Unassembled WGS sequence"/>
</dbReference>
<dbReference type="Pfam" id="PF00075">
    <property type="entry name" value="RNase_H"/>
    <property type="match status" value="1"/>
</dbReference>
<dbReference type="VEuPathDB" id="VectorBase:PPAPM1_011991"/>
<dbReference type="InterPro" id="IPR043128">
    <property type="entry name" value="Rev_trsase/Diguanyl_cyclase"/>
</dbReference>
<keyword evidence="3" id="KW-1185">Reference proteome</keyword>
<dbReference type="SUPFAM" id="SSF53098">
    <property type="entry name" value="Ribonuclease H-like"/>
    <property type="match status" value="1"/>
</dbReference>
<sequence length="471" mass="54185">MGKETTLTKLKDAKLAASEDPTADDGPEGHGPPNPLSGDEMFRPSRPSTAIGLESEIQEAFARKEHLVAVFFDLKKAYDMTWPRGVIESVLNHGITGNMAYFINNFLQNRKIRVIMGNYTSNTFQLDNSVPQGSVLSVTLFLVYINEIFKYLPSNVQGLLYADDLVIFHRSHNIDTCEENLQLAINSLQEWSNKSGLQFSHEKSRIVHFCKLRKPHNDPKLTLNGNNLPLDNEHKFLGLIFDKKLTWKSHILQLKTKCQKSMNIIRSISHKDWGGNRKNLLKIFNSLILTIEKATESDTDITLCWVPSHLGVAGNEEADRLAGRHQEIPNELYPPTTKDLLLKAEFTVKQEWETQWSRTRGDKLGEIKTTMEAWDTSYRSSRREEVWLCRLRIGHSYLTHSYILEREESPICEHCNNDLSIKHLLLECPNYAELRRKHGIEGNIKEMLKNEESKIKKVILFIKESKIYEKL</sequence>